<dbReference type="EMBL" id="NOUV01000014">
    <property type="protein sequence ID" value="PDX87002.1"/>
    <property type="molecule type" value="Genomic_DNA"/>
</dbReference>
<gene>
    <name evidence="2" type="ORF">CHR60_09825</name>
</gene>
<feature type="domain" description="DUF6948" evidence="1">
    <location>
        <begin position="32"/>
        <end position="115"/>
    </location>
</feature>
<name>A0A2A7B6V6_9FIRM</name>
<reference evidence="2 3" key="1">
    <citation type="journal article" date="2017" name="Front. Microbiol.">
        <title>New Insights into the Diversity of the Genus Faecalibacterium.</title>
        <authorList>
            <person name="Benevides L."/>
            <person name="Burman S."/>
            <person name="Martin R."/>
            <person name="Robert V."/>
            <person name="Thomas M."/>
            <person name="Miquel S."/>
            <person name="Chain F."/>
            <person name="Sokol H."/>
            <person name="Bermudez-Humaran L.G."/>
            <person name="Morrison M."/>
            <person name="Langella P."/>
            <person name="Azevedo V.A."/>
            <person name="Chatel J.M."/>
            <person name="Soares S."/>
        </authorList>
    </citation>
    <scope>NUCLEOTIDE SEQUENCE [LARGE SCALE GENOMIC DNA]</scope>
    <source>
        <strain evidence="2 3">AHMP21</strain>
    </source>
</reference>
<evidence type="ECO:0000313" key="2">
    <source>
        <dbReference type="EMBL" id="PDX87002.1"/>
    </source>
</evidence>
<protein>
    <recommendedName>
        <fullName evidence="1">DUF6948 domain-containing protein</fullName>
    </recommendedName>
</protein>
<evidence type="ECO:0000313" key="3">
    <source>
        <dbReference type="Proteomes" id="UP000220904"/>
    </source>
</evidence>
<sequence>MEKDKIIVDGVEYVRADSIQSNALATELDGMPYCMVRTYSAGVFAGYLESREGKEATLRNARRIWYWDGAATLSQLATDGTSKPENCKFPCPVDRVTLTEVIEIIPITKRAKKSIEEVAVWKM</sequence>
<evidence type="ECO:0000259" key="1">
    <source>
        <dbReference type="Pfam" id="PF22253"/>
    </source>
</evidence>
<dbReference type="RefSeq" id="WP_097792825.1">
    <property type="nucleotide sequence ID" value="NZ_NOUV01000014.1"/>
</dbReference>
<dbReference type="Pfam" id="PF22253">
    <property type="entry name" value="DUF6948"/>
    <property type="match status" value="1"/>
</dbReference>
<dbReference type="InterPro" id="IPR054226">
    <property type="entry name" value="DUF6948"/>
</dbReference>
<dbReference type="Proteomes" id="UP000220904">
    <property type="component" value="Unassembled WGS sequence"/>
</dbReference>
<dbReference type="AlphaFoldDB" id="A0A2A7B6V6"/>
<proteinExistence type="predicted"/>
<dbReference type="OrthoDB" id="7066390at2"/>
<organism evidence="2 3">
    <name type="scientific">Faecalibacterium prausnitzii</name>
    <dbReference type="NCBI Taxonomy" id="853"/>
    <lineage>
        <taxon>Bacteria</taxon>
        <taxon>Bacillati</taxon>
        <taxon>Bacillota</taxon>
        <taxon>Clostridia</taxon>
        <taxon>Eubacteriales</taxon>
        <taxon>Oscillospiraceae</taxon>
        <taxon>Faecalibacterium</taxon>
    </lineage>
</organism>
<comment type="caution">
    <text evidence="2">The sequence shown here is derived from an EMBL/GenBank/DDBJ whole genome shotgun (WGS) entry which is preliminary data.</text>
</comment>
<accession>A0A2A7B6V6</accession>